<dbReference type="EMBL" id="JAWDJW010010011">
    <property type="protein sequence ID" value="KAK3052048.1"/>
    <property type="molecule type" value="Genomic_DNA"/>
</dbReference>
<accession>A0ACC3CXI1</accession>
<keyword evidence="2" id="KW-1185">Reference proteome</keyword>
<proteinExistence type="predicted"/>
<comment type="caution">
    <text evidence="1">The sequence shown here is derived from an EMBL/GenBank/DDBJ whole genome shotgun (WGS) entry which is preliminary data.</text>
</comment>
<name>A0ACC3CXI1_9PEZI</name>
<evidence type="ECO:0000313" key="1">
    <source>
        <dbReference type="EMBL" id="KAK3052048.1"/>
    </source>
</evidence>
<dbReference type="Proteomes" id="UP001186974">
    <property type="component" value="Unassembled WGS sequence"/>
</dbReference>
<protein>
    <submittedName>
        <fullName evidence="1">Uncharacterized protein</fullName>
    </submittedName>
</protein>
<evidence type="ECO:0000313" key="2">
    <source>
        <dbReference type="Proteomes" id="UP001186974"/>
    </source>
</evidence>
<organism evidence="1 2">
    <name type="scientific">Coniosporium uncinatum</name>
    <dbReference type="NCBI Taxonomy" id="93489"/>
    <lineage>
        <taxon>Eukaryota</taxon>
        <taxon>Fungi</taxon>
        <taxon>Dikarya</taxon>
        <taxon>Ascomycota</taxon>
        <taxon>Pezizomycotina</taxon>
        <taxon>Dothideomycetes</taxon>
        <taxon>Dothideomycetes incertae sedis</taxon>
        <taxon>Coniosporium</taxon>
    </lineage>
</organism>
<reference evidence="1" key="1">
    <citation type="submission" date="2024-09" db="EMBL/GenBank/DDBJ databases">
        <title>Black Yeasts Isolated from many extreme environments.</title>
        <authorList>
            <person name="Coleine C."/>
            <person name="Stajich J.E."/>
            <person name="Selbmann L."/>
        </authorList>
    </citation>
    <scope>NUCLEOTIDE SEQUENCE</scope>
    <source>
        <strain evidence="1">CCFEE 5737</strain>
    </source>
</reference>
<sequence>MPLSYYDLIIPTMVSRCGILCSLMDKAAAFADTKGMPHSELINARLIEDMEPFKYQIQRVSDTYPDDETSFPDLKARLNKTIEFLKQVPHDALEGEMDDEVVYVTPGDDKYTFARYMYWTTNFLPNFYFHVVTAYDLLRHMGVPIGKLHYLGVLR</sequence>
<gene>
    <name evidence="1" type="ORF">LTS18_012337</name>
</gene>